<name>A0A9P7AID8_9AGAM</name>
<dbReference type="AlphaFoldDB" id="A0A9P7AID8"/>
<proteinExistence type="predicted"/>
<dbReference type="OrthoDB" id="2677764at2759"/>
<evidence type="ECO:0000313" key="2">
    <source>
        <dbReference type="EMBL" id="KAG1789469.1"/>
    </source>
</evidence>
<dbReference type="GeneID" id="64594302"/>
<dbReference type="Proteomes" id="UP000719766">
    <property type="component" value="Unassembled WGS sequence"/>
</dbReference>
<reference evidence="2" key="1">
    <citation type="journal article" date="2020" name="New Phytol.">
        <title>Comparative genomics reveals dynamic genome evolution in host specialist ectomycorrhizal fungi.</title>
        <authorList>
            <person name="Lofgren L.A."/>
            <person name="Nguyen N.H."/>
            <person name="Vilgalys R."/>
            <person name="Ruytinx J."/>
            <person name="Liao H.L."/>
            <person name="Branco S."/>
            <person name="Kuo A."/>
            <person name="LaButti K."/>
            <person name="Lipzen A."/>
            <person name="Andreopoulos W."/>
            <person name="Pangilinan J."/>
            <person name="Riley R."/>
            <person name="Hundley H."/>
            <person name="Na H."/>
            <person name="Barry K."/>
            <person name="Grigoriev I.V."/>
            <person name="Stajich J.E."/>
            <person name="Kennedy P.G."/>
        </authorList>
    </citation>
    <scope>NUCLEOTIDE SEQUENCE</scope>
    <source>
        <strain evidence="2">S12</strain>
    </source>
</reference>
<dbReference type="RefSeq" id="XP_041156541.1">
    <property type="nucleotide sequence ID" value="XM_041300538.1"/>
</dbReference>
<comment type="caution">
    <text evidence="2">The sequence shown here is derived from an EMBL/GenBank/DDBJ whole genome shotgun (WGS) entry which is preliminary data.</text>
</comment>
<gene>
    <name evidence="2" type="ORF">HD556DRAFT_1311418</name>
    <name evidence="1" type="ORF">HD556DRAFT_1312469</name>
</gene>
<dbReference type="EMBL" id="JABBWE010000074">
    <property type="protein sequence ID" value="KAG1787891.1"/>
    <property type="molecule type" value="Genomic_DNA"/>
</dbReference>
<sequence>MEQVDQMKDEIQNMHSDAMSRHDSKHQRFLAKLDAKSEHNRDVKKYEWLRTNCEHEASQATVSHQRLQQTKDAEIRLRETDIRVHKAHSLVLEKEAETLRLKIQYHQMMQAGKASSDGGAG</sequence>
<protein>
    <submittedName>
        <fullName evidence="2">Uncharacterized protein</fullName>
    </submittedName>
</protein>
<organism evidence="2 3">
    <name type="scientific">Suillus plorans</name>
    <dbReference type="NCBI Taxonomy" id="116603"/>
    <lineage>
        <taxon>Eukaryota</taxon>
        <taxon>Fungi</taxon>
        <taxon>Dikarya</taxon>
        <taxon>Basidiomycota</taxon>
        <taxon>Agaricomycotina</taxon>
        <taxon>Agaricomycetes</taxon>
        <taxon>Agaricomycetidae</taxon>
        <taxon>Boletales</taxon>
        <taxon>Suillineae</taxon>
        <taxon>Suillaceae</taxon>
        <taxon>Suillus</taxon>
    </lineage>
</organism>
<keyword evidence="3" id="KW-1185">Reference proteome</keyword>
<accession>A0A9P7AID8</accession>
<evidence type="ECO:0000313" key="3">
    <source>
        <dbReference type="Proteomes" id="UP000719766"/>
    </source>
</evidence>
<evidence type="ECO:0000313" key="1">
    <source>
        <dbReference type="EMBL" id="KAG1787891.1"/>
    </source>
</evidence>
<dbReference type="EMBL" id="JABBWE010000059">
    <property type="protein sequence ID" value="KAG1789469.1"/>
    <property type="molecule type" value="Genomic_DNA"/>
</dbReference>